<feature type="region of interest" description="Disordered" evidence="3">
    <location>
        <begin position="252"/>
        <end position="289"/>
    </location>
</feature>
<feature type="region of interest" description="Disordered" evidence="3">
    <location>
        <begin position="1"/>
        <end position="34"/>
    </location>
</feature>
<evidence type="ECO:0000256" key="3">
    <source>
        <dbReference type="SAM" id="MobiDB-lite"/>
    </source>
</evidence>
<comment type="caution">
    <text evidence="5">The sequence shown here is derived from an EMBL/GenBank/DDBJ whole genome shotgun (WGS) entry which is preliminary data.</text>
</comment>
<feature type="region of interest" description="Disordered" evidence="3">
    <location>
        <begin position="549"/>
        <end position="586"/>
    </location>
</feature>
<dbReference type="Gene3D" id="1.10.375.10">
    <property type="entry name" value="Human Immunodeficiency Virus Type 1 Capsid Protein"/>
    <property type="match status" value="2"/>
</dbReference>
<dbReference type="EMBL" id="SWJQ01000193">
    <property type="protein sequence ID" value="TRZ19197.1"/>
    <property type="molecule type" value="Genomic_DNA"/>
</dbReference>
<dbReference type="Gene3D" id="2.40.70.10">
    <property type="entry name" value="Acid Proteases"/>
    <property type="match status" value="1"/>
</dbReference>
<evidence type="ECO:0000259" key="4">
    <source>
        <dbReference type="PROSITE" id="PS50175"/>
    </source>
</evidence>
<sequence length="794" mass="88752">MSSYDWDSKEGEPEPGSPDHIQVPSRRTRGGNATNITWQSISQHAIRDLVKALKECGRDSLYFQGTLNAHLAGIVVVPFDLKHLFRCLTSKTEYKLWEATWKDLLKDTLPSLLKDPKTAKDGNGDELTLDHLSGEGDWALAPTQAAGIPALVLEEVKDAAERAFLGMQPLPPYSGIFQGPTEPYLQFVEKLIRAIDQQVRKKQAREEVLEHVAFANANERCRAAILTLPHKPPPTLQDMLQVMQYMVPLMGPLPGHQRRPDTKAATASTVNNTPDTPLAPHTPGQRKRCFRRPTERPCALCGKGGRWCQQCPLKKEFDQFRNKGGEGKSGEKNAKNQKTRHAIRDLVKALKECGRDSLYFQGTLNAHLAGIVVVPFDLKHLFRCLTSKTEYKLWEATWKDLLKDTLPSLLKDPKTAKDGNGDELTLDHLSGEGDWALAPTQAAGIPALVLEEVKDAAERAFLGMQPLPPYSGIFQGPTEPYLQFVEKLIRAIDQQVRKKQAREEVLEHVAFANANERCRAAILTLPHKPPPTLQDMLQVMQYMVPLMGPLPGHQRRPDTKAATASTVNNTPDTPLAPHTPGQRKRCFRRPTERPCALCGKGGRWCQQCPLKKEFDQFRNKGGEGKSGEKNAKNQKTRGQMITEVIPVPDIPVEEGVPRVNAIRTVREGKPIETCNLMVGEETKIIKGLLDTGADVMIIPTWDWLSVTLGPAEHAWTLVTEEHPTPKLNWQTDEPVWVEQWPLSKQKLKVLSELVEEELRKGNIEETTFLVDLPGVCHSKVRQDLMVAPPRPPPN</sequence>
<dbReference type="PANTHER" id="PTHR40389:SF3">
    <property type="entry name" value="IGE-BINDING PROTEIN"/>
    <property type="match status" value="1"/>
</dbReference>
<keyword evidence="2" id="KW-0378">Hydrolase</keyword>
<dbReference type="GO" id="GO:0004190">
    <property type="term" value="F:aspartic-type endopeptidase activity"/>
    <property type="evidence" value="ECO:0007669"/>
    <property type="project" value="InterPro"/>
</dbReference>
<dbReference type="PROSITE" id="PS50175">
    <property type="entry name" value="ASP_PROT_RETROV"/>
    <property type="match status" value="1"/>
</dbReference>
<dbReference type="GO" id="GO:0006508">
    <property type="term" value="P:proteolysis"/>
    <property type="evidence" value="ECO:0007669"/>
    <property type="project" value="UniProtKB-KW"/>
</dbReference>
<dbReference type="SUPFAM" id="SSF47353">
    <property type="entry name" value="Retrovirus capsid dimerization domain-like"/>
    <property type="match status" value="2"/>
</dbReference>
<reference evidence="5" key="1">
    <citation type="submission" date="2019-04" db="EMBL/GenBank/DDBJ databases">
        <title>Genome assembly of Zosterops borbonicus 15179.</title>
        <authorList>
            <person name="Leroy T."/>
            <person name="Anselmetti Y."/>
            <person name="Tilak M.-K."/>
            <person name="Nabholz B."/>
        </authorList>
    </citation>
    <scope>NUCLEOTIDE SEQUENCE</scope>
    <source>
        <strain evidence="5">HGM_15179</strain>
        <tissue evidence="5">Muscle</tissue>
    </source>
</reference>
<protein>
    <recommendedName>
        <fullName evidence="4">Peptidase A2 domain-containing protein</fullName>
    </recommendedName>
</protein>
<organism evidence="5 6">
    <name type="scientific">Zosterops borbonicus</name>
    <dbReference type="NCBI Taxonomy" id="364589"/>
    <lineage>
        <taxon>Eukaryota</taxon>
        <taxon>Metazoa</taxon>
        <taxon>Chordata</taxon>
        <taxon>Craniata</taxon>
        <taxon>Vertebrata</taxon>
        <taxon>Euteleostomi</taxon>
        <taxon>Archelosauria</taxon>
        <taxon>Archosauria</taxon>
        <taxon>Dinosauria</taxon>
        <taxon>Saurischia</taxon>
        <taxon>Theropoda</taxon>
        <taxon>Coelurosauria</taxon>
        <taxon>Aves</taxon>
        <taxon>Neognathae</taxon>
        <taxon>Neoaves</taxon>
        <taxon>Telluraves</taxon>
        <taxon>Australaves</taxon>
        <taxon>Passeriformes</taxon>
        <taxon>Sylvioidea</taxon>
        <taxon>Zosteropidae</taxon>
        <taxon>Zosterops</taxon>
    </lineage>
</organism>
<dbReference type="OrthoDB" id="9398000at2759"/>
<dbReference type="Proteomes" id="UP000796761">
    <property type="component" value="Unassembled WGS sequence"/>
</dbReference>
<evidence type="ECO:0000313" key="5">
    <source>
        <dbReference type="EMBL" id="TRZ19197.1"/>
    </source>
</evidence>
<dbReference type="InterPro" id="IPR021109">
    <property type="entry name" value="Peptidase_aspartic_dom_sf"/>
</dbReference>
<dbReference type="InterPro" id="IPR008916">
    <property type="entry name" value="Retrov_capsid_C"/>
</dbReference>
<feature type="compositionally biased region" description="Polar residues" evidence="3">
    <location>
        <begin position="265"/>
        <end position="275"/>
    </location>
</feature>
<evidence type="ECO:0000313" key="6">
    <source>
        <dbReference type="Proteomes" id="UP000796761"/>
    </source>
</evidence>
<feature type="compositionally biased region" description="Polar residues" evidence="3">
    <location>
        <begin position="562"/>
        <end position="572"/>
    </location>
</feature>
<dbReference type="AlphaFoldDB" id="A0A8K1GIP4"/>
<feature type="compositionally biased region" description="Basic and acidic residues" evidence="3">
    <location>
        <begin position="1"/>
        <end position="12"/>
    </location>
</feature>
<evidence type="ECO:0000256" key="1">
    <source>
        <dbReference type="ARBA" id="ARBA00022670"/>
    </source>
</evidence>
<dbReference type="InterPro" id="IPR050195">
    <property type="entry name" value="Primate_lentivir_Gag_pol-like"/>
</dbReference>
<feature type="domain" description="Peptidase A2" evidence="4">
    <location>
        <begin position="685"/>
        <end position="703"/>
    </location>
</feature>
<dbReference type="InterPro" id="IPR045345">
    <property type="entry name" value="Gag_p24_C"/>
</dbReference>
<name>A0A8K1GIP4_9PASS</name>
<keyword evidence="6" id="KW-1185">Reference proteome</keyword>
<dbReference type="Pfam" id="PF00607">
    <property type="entry name" value="Gag_p24"/>
    <property type="match status" value="2"/>
</dbReference>
<dbReference type="SUPFAM" id="SSF47943">
    <property type="entry name" value="Retrovirus capsid protein, N-terminal core domain"/>
    <property type="match status" value="2"/>
</dbReference>
<dbReference type="InterPro" id="IPR001995">
    <property type="entry name" value="Peptidase_A2_cat"/>
</dbReference>
<keyword evidence="1" id="KW-0645">Protease</keyword>
<dbReference type="GO" id="GO:0016032">
    <property type="term" value="P:viral process"/>
    <property type="evidence" value="ECO:0007669"/>
    <property type="project" value="InterPro"/>
</dbReference>
<dbReference type="PROSITE" id="PS00141">
    <property type="entry name" value="ASP_PROTEASE"/>
    <property type="match status" value="1"/>
</dbReference>
<gene>
    <name evidence="5" type="ORF">HGM15179_007870</name>
</gene>
<dbReference type="PANTHER" id="PTHR40389">
    <property type="entry name" value="ENDOGENOUS RETROVIRUS GROUP K MEMBER 24 GAG POLYPROTEIN-RELATED"/>
    <property type="match status" value="1"/>
</dbReference>
<evidence type="ECO:0000256" key="2">
    <source>
        <dbReference type="ARBA" id="ARBA00022801"/>
    </source>
</evidence>
<dbReference type="Gene3D" id="3.10.10.10">
    <property type="entry name" value="HIV Type 1 Reverse Transcriptase, subunit A, domain 1"/>
    <property type="match status" value="1"/>
</dbReference>
<dbReference type="InterPro" id="IPR001969">
    <property type="entry name" value="Aspartic_peptidase_AS"/>
</dbReference>
<dbReference type="Gene3D" id="1.10.1200.30">
    <property type="match status" value="2"/>
</dbReference>
<proteinExistence type="predicted"/>
<dbReference type="InterPro" id="IPR008919">
    <property type="entry name" value="Retrov_capsid_N"/>
</dbReference>
<dbReference type="Pfam" id="PF19317">
    <property type="entry name" value="Gag_p24_C"/>
    <property type="match status" value="2"/>
</dbReference>
<accession>A0A8K1GIP4</accession>